<dbReference type="InterPro" id="IPR036388">
    <property type="entry name" value="WH-like_DNA-bd_sf"/>
</dbReference>
<keyword evidence="6" id="KW-1185">Reference proteome</keyword>
<reference evidence="5 6" key="1">
    <citation type="submission" date="2024-03" db="EMBL/GenBank/DDBJ databases">
        <title>Screening, Identification and Application of a Plant Lactobacillus Strain.</title>
        <authorList>
            <person name="Li Y.L."/>
        </authorList>
    </citation>
    <scope>NUCLEOTIDE SEQUENCE [LARGE SCALE GENOMIC DNA]</scope>
    <source>
        <strain evidence="5 6">JDB</strain>
    </source>
</reference>
<evidence type="ECO:0000259" key="4">
    <source>
        <dbReference type="PROSITE" id="PS51118"/>
    </source>
</evidence>
<sequence length="155" mass="17110">MLDPINDQCPVARALLVLGDRWALMILRDAFDGLRRFSELQKSLGLAKNILSSRLKLLVETGLLTLQPASDGSAYKEYALTDKGRAVFPIVIGLRQWGEQFLFEAGETRSQLLDSAHSQPLQTLQVQARDGRVVGPDDCLRQVVRHGVKPGRGSS</sequence>
<dbReference type="Proteomes" id="UP001386972">
    <property type="component" value="Unassembled WGS sequence"/>
</dbReference>
<keyword evidence="2" id="KW-0238">DNA-binding</keyword>
<keyword evidence="3" id="KW-0804">Transcription</keyword>
<organism evidence="5 6">
    <name type="scientific">Pseudomonas shirazensis</name>
    <dbReference type="NCBI Taxonomy" id="2745494"/>
    <lineage>
        <taxon>Bacteria</taxon>
        <taxon>Pseudomonadati</taxon>
        <taxon>Pseudomonadota</taxon>
        <taxon>Gammaproteobacteria</taxon>
        <taxon>Pseudomonadales</taxon>
        <taxon>Pseudomonadaceae</taxon>
        <taxon>Pseudomonas</taxon>
    </lineage>
</organism>
<dbReference type="PROSITE" id="PS51118">
    <property type="entry name" value="HTH_HXLR"/>
    <property type="match status" value="1"/>
</dbReference>
<dbReference type="PANTHER" id="PTHR33204">
    <property type="entry name" value="TRANSCRIPTIONAL REGULATOR, MARR FAMILY"/>
    <property type="match status" value="1"/>
</dbReference>
<evidence type="ECO:0000256" key="1">
    <source>
        <dbReference type="ARBA" id="ARBA00023015"/>
    </source>
</evidence>
<evidence type="ECO:0000313" key="6">
    <source>
        <dbReference type="Proteomes" id="UP001386972"/>
    </source>
</evidence>
<evidence type="ECO:0000256" key="2">
    <source>
        <dbReference type="ARBA" id="ARBA00023125"/>
    </source>
</evidence>
<proteinExistence type="predicted"/>
<dbReference type="RefSeq" id="WP_207073854.1">
    <property type="nucleotide sequence ID" value="NZ_JBBNAW010000009.1"/>
</dbReference>
<feature type="domain" description="HTH hxlR-type" evidence="4">
    <location>
        <begin position="9"/>
        <end position="106"/>
    </location>
</feature>
<dbReference type="PANTHER" id="PTHR33204:SF18">
    <property type="entry name" value="TRANSCRIPTIONAL REGULATORY PROTEIN"/>
    <property type="match status" value="1"/>
</dbReference>
<dbReference type="CDD" id="cd00090">
    <property type="entry name" value="HTH_ARSR"/>
    <property type="match status" value="1"/>
</dbReference>
<dbReference type="InterPro" id="IPR036390">
    <property type="entry name" value="WH_DNA-bd_sf"/>
</dbReference>
<protein>
    <submittedName>
        <fullName evidence="5">Helix-turn-helix domain-containing protein</fullName>
    </submittedName>
</protein>
<dbReference type="Pfam" id="PF01638">
    <property type="entry name" value="HxlR"/>
    <property type="match status" value="1"/>
</dbReference>
<dbReference type="InterPro" id="IPR011991">
    <property type="entry name" value="ArsR-like_HTH"/>
</dbReference>
<dbReference type="EMBL" id="JBBNAW010000009">
    <property type="protein sequence ID" value="MEK2609969.1"/>
    <property type="molecule type" value="Genomic_DNA"/>
</dbReference>
<name>A0ABU9A0U7_9PSED</name>
<dbReference type="Gene3D" id="1.10.10.10">
    <property type="entry name" value="Winged helix-like DNA-binding domain superfamily/Winged helix DNA-binding domain"/>
    <property type="match status" value="1"/>
</dbReference>
<dbReference type="InterPro" id="IPR002577">
    <property type="entry name" value="HTH_HxlR"/>
</dbReference>
<gene>
    <name evidence="5" type="ORF">WLF18_12725</name>
</gene>
<evidence type="ECO:0000313" key="5">
    <source>
        <dbReference type="EMBL" id="MEK2609969.1"/>
    </source>
</evidence>
<keyword evidence="1" id="KW-0805">Transcription regulation</keyword>
<comment type="caution">
    <text evidence="5">The sequence shown here is derived from an EMBL/GenBank/DDBJ whole genome shotgun (WGS) entry which is preliminary data.</text>
</comment>
<evidence type="ECO:0000256" key="3">
    <source>
        <dbReference type="ARBA" id="ARBA00023163"/>
    </source>
</evidence>
<dbReference type="SUPFAM" id="SSF46785">
    <property type="entry name" value="Winged helix' DNA-binding domain"/>
    <property type="match status" value="1"/>
</dbReference>
<accession>A0ABU9A0U7</accession>